<dbReference type="EMBL" id="BK016136">
    <property type="protein sequence ID" value="DAF97884.1"/>
    <property type="molecule type" value="Genomic_DNA"/>
</dbReference>
<sequence>MSEVRKVVSVVARQPIMLNSRMVRGINQESLSLDEIRQCILQHAIVSEILPTGERLVLDFTNYDKVNFEAAEAAPVKEVKKEEKAPEVKPEVKNPPKEDIRPEKKEQEEETPVVENKKRK</sequence>
<evidence type="ECO:0000256" key="1">
    <source>
        <dbReference type="SAM" id="MobiDB-lite"/>
    </source>
</evidence>
<feature type="compositionally biased region" description="Basic and acidic residues" evidence="1">
    <location>
        <begin position="75"/>
        <end position="107"/>
    </location>
</feature>
<reference evidence="2" key="1">
    <citation type="journal article" date="2021" name="Proc. Natl. Acad. Sci. U.S.A.">
        <title>A Catalog of Tens of Thousands of Viruses from Human Metagenomes Reveals Hidden Associations with Chronic Diseases.</title>
        <authorList>
            <person name="Tisza M.J."/>
            <person name="Buck C.B."/>
        </authorList>
    </citation>
    <scope>NUCLEOTIDE SEQUENCE</scope>
    <source>
        <strain evidence="2">CtYA416</strain>
    </source>
</reference>
<name>A0A8S5UTX6_9CAUD</name>
<proteinExistence type="predicted"/>
<organism evidence="2">
    <name type="scientific">Myoviridae sp. ctYA416</name>
    <dbReference type="NCBI Taxonomy" id="2825125"/>
    <lineage>
        <taxon>Viruses</taxon>
        <taxon>Duplodnaviria</taxon>
        <taxon>Heunggongvirae</taxon>
        <taxon>Uroviricota</taxon>
        <taxon>Caudoviricetes</taxon>
    </lineage>
</organism>
<evidence type="ECO:0000313" key="2">
    <source>
        <dbReference type="EMBL" id="DAF97884.1"/>
    </source>
</evidence>
<protein>
    <submittedName>
        <fullName evidence="2">Uncharacterized protein</fullName>
    </submittedName>
</protein>
<feature type="region of interest" description="Disordered" evidence="1">
    <location>
        <begin position="74"/>
        <end position="120"/>
    </location>
</feature>
<accession>A0A8S5UTX6</accession>